<accession>A4NYN7</accession>
<reference evidence="2 3" key="1">
    <citation type="journal article" date="2007" name="Genome Biol.">
        <title>Characterization and modeling of the Haemophilus influenzae core and supragenomes based on the complete genomic sequences of Rd and 12 clinical nontypeable strains.</title>
        <authorList>
            <person name="Hogg J.S."/>
            <person name="Hu F.Z."/>
            <person name="Janto B."/>
            <person name="Boissy R."/>
            <person name="Hayes J."/>
            <person name="Keefe R."/>
            <person name="Post J.C."/>
            <person name="Ehrlich G.D."/>
        </authorList>
    </citation>
    <scope>NUCLEOTIDE SEQUENCE [LARGE SCALE GENOMIC DNA]</scope>
    <source>
        <strain evidence="2 3">22.4-21</strain>
    </source>
</reference>
<organism evidence="2 3">
    <name type="scientific">Haemophilus influenzae 22.4-21</name>
    <dbReference type="NCBI Taxonomy" id="375063"/>
    <lineage>
        <taxon>Bacteria</taxon>
        <taxon>Pseudomonadati</taxon>
        <taxon>Pseudomonadota</taxon>
        <taxon>Gammaproteobacteria</taxon>
        <taxon>Pasteurellales</taxon>
        <taxon>Pasteurellaceae</taxon>
        <taxon>Haemophilus</taxon>
    </lineage>
</organism>
<proteinExistence type="predicted"/>
<dbReference type="Gene3D" id="3.30.160.390">
    <property type="entry name" value="Integrase, DNA-binding domain"/>
    <property type="match status" value="1"/>
</dbReference>
<dbReference type="AlphaFoldDB" id="A4NYN7"/>
<sequence length="94" mass="11163">MRKILLPFYEIPTMAKIIKQLTIAQVNNAKAAEKIYYLFDGEGLKLVVKPNGVKTWVFNYKRPYTLKRTEKLSALIQRYRLKMHVKKRLNFANF</sequence>
<evidence type="ECO:0000313" key="2">
    <source>
        <dbReference type="EMBL" id="EDK13727.1"/>
    </source>
</evidence>
<dbReference type="EMBL" id="AAZJ01000006">
    <property type="protein sequence ID" value="EDK13727.1"/>
    <property type="molecule type" value="Genomic_DNA"/>
</dbReference>
<feature type="domain" description="Integrase DNA-binding" evidence="1">
    <location>
        <begin position="21"/>
        <end position="68"/>
    </location>
</feature>
<name>A4NYN7_HAEIF</name>
<dbReference type="Pfam" id="PF13356">
    <property type="entry name" value="Arm-DNA-bind_3"/>
    <property type="match status" value="1"/>
</dbReference>
<gene>
    <name evidence="2" type="ORF">CGSHiR3021_04462</name>
</gene>
<dbReference type="InterPro" id="IPR038488">
    <property type="entry name" value="Integrase_DNA-bd_sf"/>
</dbReference>
<protein>
    <submittedName>
        <fullName evidence="2">Site-specific recombinase, phage integrase family protein</fullName>
    </submittedName>
</protein>
<dbReference type="InterPro" id="IPR025166">
    <property type="entry name" value="Integrase_DNA_bind_dom"/>
</dbReference>
<evidence type="ECO:0000259" key="1">
    <source>
        <dbReference type="Pfam" id="PF13356"/>
    </source>
</evidence>
<dbReference type="Proteomes" id="UP000005596">
    <property type="component" value="Unassembled WGS sequence"/>
</dbReference>
<evidence type="ECO:0000313" key="3">
    <source>
        <dbReference type="Proteomes" id="UP000005596"/>
    </source>
</evidence>
<dbReference type="BioCyc" id="HINF375063:G119K-1192-MONOMER"/>